<dbReference type="OrthoDB" id="3689067at2"/>
<dbReference type="AlphaFoldDB" id="A0A4V2EL16"/>
<dbReference type="NCBIfam" id="NF033852">
    <property type="entry name" value="fulvocin_rel"/>
    <property type="match status" value="1"/>
</dbReference>
<evidence type="ECO:0008006" key="3">
    <source>
        <dbReference type="Google" id="ProtNLM"/>
    </source>
</evidence>
<organism evidence="1 2">
    <name type="scientific">Amycolatopsis suaedae</name>
    <dbReference type="NCBI Taxonomy" id="2510978"/>
    <lineage>
        <taxon>Bacteria</taxon>
        <taxon>Bacillati</taxon>
        <taxon>Actinomycetota</taxon>
        <taxon>Actinomycetes</taxon>
        <taxon>Pseudonocardiales</taxon>
        <taxon>Pseudonocardiaceae</taxon>
        <taxon>Amycolatopsis</taxon>
    </lineage>
</organism>
<dbReference type="Proteomes" id="UP000292003">
    <property type="component" value="Unassembled WGS sequence"/>
</dbReference>
<gene>
    <name evidence="1" type="ORF">EWH70_31720</name>
</gene>
<accession>A0A4V2EL16</accession>
<evidence type="ECO:0000313" key="1">
    <source>
        <dbReference type="EMBL" id="RZQ59995.1"/>
    </source>
</evidence>
<reference evidence="1 2" key="1">
    <citation type="submission" date="2019-02" db="EMBL/GenBank/DDBJ databases">
        <title>Draft genome sequence of Amycolatopsis sp. 8-3EHSu isolated from roots of Suaeda maritima.</title>
        <authorList>
            <person name="Duangmal K."/>
            <person name="Chantavorakit T."/>
        </authorList>
    </citation>
    <scope>NUCLEOTIDE SEQUENCE [LARGE SCALE GENOMIC DNA]</scope>
    <source>
        <strain evidence="1 2">8-3EHSu</strain>
    </source>
</reference>
<protein>
    <recommendedName>
        <fullName evidence="3">Bacteriocin fulvocin C-related protein</fullName>
    </recommendedName>
</protein>
<proteinExistence type="predicted"/>
<comment type="caution">
    <text evidence="1">The sequence shown here is derived from an EMBL/GenBank/DDBJ whole genome shotgun (WGS) entry which is preliminary data.</text>
</comment>
<keyword evidence="2" id="KW-1185">Reference proteome</keyword>
<dbReference type="RefSeq" id="WP_130479258.1">
    <property type="nucleotide sequence ID" value="NZ_SFCC01000020.1"/>
</dbReference>
<dbReference type="EMBL" id="SFCC01000020">
    <property type="protein sequence ID" value="RZQ59995.1"/>
    <property type="molecule type" value="Genomic_DNA"/>
</dbReference>
<evidence type="ECO:0000313" key="2">
    <source>
        <dbReference type="Proteomes" id="UP000292003"/>
    </source>
</evidence>
<sequence>MSAAVAEASGGRLEILPLTDPDVRGWLGNDAPWEPTLLRVDGAAVRSWTRLGMALPLVRRLGVRATGAVLRALGQVRHEMTRRHEPAGIDRKQFLRLGAGVVVAGGLVLSGSTPAFAANPYAKAIEWTRRNRDALPATLDEFTRYSATYRRAIHAELAPAVRSRLWSEHVRRYRAAHAGLTAEQSAVLDRLRDFFGDPANLRFVDPAEAERIARIDALRTATESAFGESGARTLLVDLGGPTAQAPLGYCRCSTASDYCSATSGGHCVQTSGPLCTVTPPGCGFGGLFVCDGLCFP</sequence>
<name>A0A4V2EL16_9PSEU</name>